<dbReference type="InterPro" id="IPR009057">
    <property type="entry name" value="Homeodomain-like_sf"/>
</dbReference>
<dbReference type="SUPFAM" id="SSF46689">
    <property type="entry name" value="Homeodomain-like"/>
    <property type="match status" value="1"/>
</dbReference>
<dbReference type="Gene3D" id="1.10.10.60">
    <property type="entry name" value="Homeodomain-like"/>
    <property type="match status" value="1"/>
</dbReference>
<evidence type="ECO:0000256" key="2">
    <source>
        <dbReference type="ARBA" id="ARBA00023125"/>
    </source>
</evidence>
<reference evidence="6 7" key="1">
    <citation type="submission" date="2023-10" db="EMBL/GenBank/DDBJ databases">
        <title>Characteristics and mechanism of a salt-tolerant marine origin heterotrophic nitrifying- aerobic denitrifying bacteria Marinobacter xestospongiae HN1.</title>
        <authorList>
            <person name="Qi R."/>
        </authorList>
    </citation>
    <scope>NUCLEOTIDE SEQUENCE [LARGE SCALE GENOMIC DNA]</scope>
    <source>
        <strain evidence="6 7">HN1</strain>
    </source>
</reference>
<dbReference type="Pfam" id="PF00440">
    <property type="entry name" value="TetR_N"/>
    <property type="match status" value="1"/>
</dbReference>
<dbReference type="InterPro" id="IPR023772">
    <property type="entry name" value="DNA-bd_HTH_TetR-type_CS"/>
</dbReference>
<dbReference type="PANTHER" id="PTHR47506:SF10">
    <property type="entry name" value="TRANSCRIPTIONAL REGULATORY PROTEIN"/>
    <property type="match status" value="1"/>
</dbReference>
<dbReference type="SUPFAM" id="SSF48498">
    <property type="entry name" value="Tetracyclin repressor-like, C-terminal domain"/>
    <property type="match status" value="1"/>
</dbReference>
<feature type="domain" description="HTH tetR-type" evidence="5">
    <location>
        <begin position="7"/>
        <end position="67"/>
    </location>
</feature>
<dbReference type="RefSeq" id="WP_316972760.1">
    <property type="nucleotide sequence ID" value="NZ_JAWIIJ010000002.1"/>
</dbReference>
<dbReference type="InterPro" id="IPR001647">
    <property type="entry name" value="HTH_TetR"/>
</dbReference>
<feature type="DNA-binding region" description="H-T-H motif" evidence="4">
    <location>
        <begin position="30"/>
        <end position="49"/>
    </location>
</feature>
<sequence>MSGRPRQFDAQAVIDAAMEVFWQHGYEGASAQALCEGTGLGRGSLYNAFGSKQQLFEQALRRYQDLGLQAQLEILNRDDSVRHRLRALMEWGITADLDPNCQRSCMALRSVLERSHQDPVVKHINDAYLDRIERRLTELMTEGQQHGELRTDQPPRQLARGYMAGYYGLRVLGQSRPEREFLTDIVNDTLARL</sequence>
<evidence type="ECO:0000259" key="5">
    <source>
        <dbReference type="PROSITE" id="PS50977"/>
    </source>
</evidence>
<name>A0ABU3VUF0_9GAMM</name>
<keyword evidence="2 4" id="KW-0238">DNA-binding</keyword>
<evidence type="ECO:0000256" key="1">
    <source>
        <dbReference type="ARBA" id="ARBA00023015"/>
    </source>
</evidence>
<evidence type="ECO:0000256" key="3">
    <source>
        <dbReference type="ARBA" id="ARBA00023163"/>
    </source>
</evidence>
<keyword evidence="7" id="KW-1185">Reference proteome</keyword>
<dbReference type="EMBL" id="JAWIIJ010000002">
    <property type="protein sequence ID" value="MDV2077895.1"/>
    <property type="molecule type" value="Genomic_DNA"/>
</dbReference>
<dbReference type="PROSITE" id="PS01081">
    <property type="entry name" value="HTH_TETR_1"/>
    <property type="match status" value="1"/>
</dbReference>
<evidence type="ECO:0000313" key="6">
    <source>
        <dbReference type="EMBL" id="MDV2077895.1"/>
    </source>
</evidence>
<accession>A0ABU3VUF0</accession>
<dbReference type="PROSITE" id="PS50977">
    <property type="entry name" value="HTH_TETR_2"/>
    <property type="match status" value="1"/>
</dbReference>
<gene>
    <name evidence="6" type="ORF">RYS15_04340</name>
</gene>
<evidence type="ECO:0000256" key="4">
    <source>
        <dbReference type="PROSITE-ProRule" id="PRU00335"/>
    </source>
</evidence>
<dbReference type="InterPro" id="IPR036271">
    <property type="entry name" value="Tet_transcr_reg_TetR-rel_C_sf"/>
</dbReference>
<dbReference type="InterPro" id="IPR011075">
    <property type="entry name" value="TetR_C"/>
</dbReference>
<keyword evidence="1" id="KW-0805">Transcription regulation</keyword>
<organism evidence="6 7">
    <name type="scientific">Marinobacter xestospongiae</name>
    <dbReference type="NCBI Taxonomy" id="994319"/>
    <lineage>
        <taxon>Bacteria</taxon>
        <taxon>Pseudomonadati</taxon>
        <taxon>Pseudomonadota</taxon>
        <taxon>Gammaproteobacteria</taxon>
        <taxon>Pseudomonadales</taxon>
        <taxon>Marinobacteraceae</taxon>
        <taxon>Marinobacter</taxon>
    </lineage>
</organism>
<dbReference type="Gene3D" id="1.10.357.10">
    <property type="entry name" value="Tetracycline Repressor, domain 2"/>
    <property type="match status" value="1"/>
</dbReference>
<dbReference type="Pfam" id="PF16925">
    <property type="entry name" value="TetR_C_13"/>
    <property type="match status" value="1"/>
</dbReference>
<protein>
    <submittedName>
        <fullName evidence="6">TetR/AcrR family transcriptional regulator</fullName>
    </submittedName>
</protein>
<evidence type="ECO:0000313" key="7">
    <source>
        <dbReference type="Proteomes" id="UP001269819"/>
    </source>
</evidence>
<dbReference type="PRINTS" id="PR00455">
    <property type="entry name" value="HTHTETR"/>
</dbReference>
<keyword evidence="3" id="KW-0804">Transcription</keyword>
<dbReference type="PANTHER" id="PTHR47506">
    <property type="entry name" value="TRANSCRIPTIONAL REGULATORY PROTEIN"/>
    <property type="match status" value="1"/>
</dbReference>
<comment type="caution">
    <text evidence="6">The sequence shown here is derived from an EMBL/GenBank/DDBJ whole genome shotgun (WGS) entry which is preliminary data.</text>
</comment>
<proteinExistence type="predicted"/>
<dbReference type="Proteomes" id="UP001269819">
    <property type="component" value="Unassembled WGS sequence"/>
</dbReference>